<feature type="domain" description="ABC transporter" evidence="11">
    <location>
        <begin position="160"/>
        <end position="433"/>
    </location>
</feature>
<dbReference type="PANTHER" id="PTHR48040:SF60">
    <property type="entry name" value="ABC TRANSPORTER DOMAIN-CONTAINING PROTEIN"/>
    <property type="match status" value="1"/>
</dbReference>
<sequence length="1275" mass="143647">MASALAGDDLAVSTSSRRSLREAWTAGADVFNVSGRHTHEDDEEQLKWAAIDRLPTFERMRKGVLKHVLDDGHVLLDEIDVTNLASHHKNLLISTILKIVQEDNHQFLRTLRNRVDRVGIEIPKIEVRSENLSVEGDVYVGHRALPSLLNVTLNAFETVLGTFHLAPSKKRKIQILKGVSGIVKPSRMTLLLGPPSSGKTTLLLALAGKLDRDLRVSGRITYCGHELNEFVPQKTCAYISQHDLHYGEMTVRETLDFSGRCLGVGTRYEALVELSRREREAGIKPDPEIDAFMKAIAVSGQKTSLMTDYVLKILGLDICADIMVGDEMRRGISGGQKKRVTTGEMLVGPAKALFMDEISTGLDSSTTFQICKFMRQMVHIMDVTMVISLLQPTPETFELFDDIILLSEGQIVYQGPRENVLEFFQHMGFNCPERKGVADFLQEVTSKKDQQQYWSRKDELYRYISVPEFVQAFSSFGIGEHLATELGVPYDKSRTHPAALVRDKYGITNCELFKACFSREWLLMKRSSFVYIFKTSQITIVSIITFTVFLRTKMSVGTVQDGQKFLGALFFSLINVMFNGMAELAMTVFRLPVFYKQRDFRFYPAWAFGLPIWILRIPLSILESGIWIVLTYYTIGFAPSASRFFRQFLVLFCIHQMAISLFRFLAAAGRTLVVANTLGTLSLQLIFVLGGFVIAKDDIEPWMIWGYYLSPMMYGQNAIVMNEFLDKRWSKPNTDTRIHASTVGKVLLKSRGFYTEEYWFWICIGALLGFSLLFNLLFIVALTYLNPFGDSKAVIVDEGGKKNKKSSYMLEGTDKAVKNSSEIDTSSNQEARRGMVLPFQPLSLAFNHVSYYVDMPVEMRSQGINKDRLQLLQDVSGAFRPGVLTALVGVSGAGKTTLMDVLAGRKTNGYIEGSISISGYTKNQTTFARVSGYCEQNDIHSPNVTVYESLLFSAWLRLPSDVTVQTRKMFVEEVMELVELNQIKDALVGLPGVDGLSTEQRKRLTIAVELVANPSIIFMDEPTSGLDARAAAIVMRTVRNTVDTGRTVLCTIHQPSIDIFEAFDELLLLKRGGQVIYAGPLGDHSHKLIAYLEAIPGVPNIKDGYNPATWMLDISSTSMEANLDVDFAEIYAKSTLYRRNQELIEELSTPVPDSKDLYFPTKYSQSFFVHCKANFWKQYWSYWRYPQYNAVRFFITIVVGIMFGVIFRDKAKKTQKQQDLMNLLGAMYSAVLFLGVMNASSVQPVVAIERTIFYRERAAGMYSALPYAFGQVQEQ</sequence>
<dbReference type="CDD" id="cd03233">
    <property type="entry name" value="ABCG_PDR_domain1"/>
    <property type="match status" value="1"/>
</dbReference>
<keyword evidence="4 10" id="KW-0812">Transmembrane</keyword>
<feature type="transmembrane region" description="Helical" evidence="10">
    <location>
        <begin position="672"/>
        <end position="695"/>
    </location>
</feature>
<dbReference type="GO" id="GO:0140359">
    <property type="term" value="F:ABC-type transporter activity"/>
    <property type="evidence" value="ECO:0007669"/>
    <property type="project" value="InterPro"/>
</dbReference>
<evidence type="ECO:0000256" key="8">
    <source>
        <dbReference type="ARBA" id="ARBA00022989"/>
    </source>
</evidence>
<evidence type="ECO:0000259" key="11">
    <source>
        <dbReference type="PROSITE" id="PS50893"/>
    </source>
</evidence>
<dbReference type="Pfam" id="PF19055">
    <property type="entry name" value="ABC2_membrane_7"/>
    <property type="match status" value="1"/>
</dbReference>
<accession>A0AAN9SHD3</accession>
<dbReference type="FunFam" id="3.40.50.300:FF:000059">
    <property type="entry name" value="ABC transporter G family member 40"/>
    <property type="match status" value="1"/>
</dbReference>
<dbReference type="EMBL" id="JAYMYS010000004">
    <property type="protein sequence ID" value="KAK7396654.1"/>
    <property type="molecule type" value="Genomic_DNA"/>
</dbReference>
<dbReference type="InterPro" id="IPR013525">
    <property type="entry name" value="ABC2_TM"/>
</dbReference>
<evidence type="ECO:0000256" key="9">
    <source>
        <dbReference type="ARBA" id="ARBA00023136"/>
    </source>
</evidence>
<dbReference type="PANTHER" id="PTHR48040">
    <property type="entry name" value="PLEIOTROPIC DRUG RESISTANCE PROTEIN 1-LIKE ISOFORM X1"/>
    <property type="match status" value="1"/>
</dbReference>
<keyword evidence="13" id="KW-1185">Reference proteome</keyword>
<keyword evidence="3" id="KW-0813">Transport</keyword>
<name>A0AAN9SHD3_PSOTE</name>
<feature type="transmembrane region" description="Helical" evidence="10">
    <location>
        <begin position="1190"/>
        <end position="1208"/>
    </location>
</feature>
<dbReference type="InterPro" id="IPR003439">
    <property type="entry name" value="ABC_transporter-like_ATP-bd"/>
</dbReference>
<dbReference type="Gene3D" id="3.40.50.300">
    <property type="entry name" value="P-loop containing nucleotide triphosphate hydrolases"/>
    <property type="match status" value="2"/>
</dbReference>
<evidence type="ECO:0000256" key="10">
    <source>
        <dbReference type="SAM" id="Phobius"/>
    </source>
</evidence>
<dbReference type="CDD" id="cd03232">
    <property type="entry name" value="ABCG_PDR_domain2"/>
    <property type="match status" value="1"/>
</dbReference>
<protein>
    <recommendedName>
        <fullName evidence="11">ABC transporter domain-containing protein</fullName>
    </recommendedName>
</protein>
<evidence type="ECO:0000256" key="4">
    <source>
        <dbReference type="ARBA" id="ARBA00022692"/>
    </source>
</evidence>
<dbReference type="Pfam" id="PF08370">
    <property type="entry name" value="PDR_assoc"/>
    <property type="match status" value="1"/>
</dbReference>
<keyword evidence="6" id="KW-0547">Nucleotide-binding</keyword>
<feature type="domain" description="ABC transporter" evidence="11">
    <location>
        <begin position="844"/>
        <end position="1096"/>
    </location>
</feature>
<dbReference type="InterPro" id="IPR029481">
    <property type="entry name" value="ABC_trans_N"/>
</dbReference>
<evidence type="ECO:0000256" key="7">
    <source>
        <dbReference type="ARBA" id="ARBA00022840"/>
    </source>
</evidence>
<dbReference type="Pfam" id="PF00005">
    <property type="entry name" value="ABC_tran"/>
    <property type="match status" value="2"/>
</dbReference>
<gene>
    <name evidence="12" type="ORF">VNO78_17809</name>
</gene>
<evidence type="ECO:0000313" key="13">
    <source>
        <dbReference type="Proteomes" id="UP001386955"/>
    </source>
</evidence>
<dbReference type="Proteomes" id="UP001386955">
    <property type="component" value="Unassembled WGS sequence"/>
</dbReference>
<dbReference type="InterPro" id="IPR027417">
    <property type="entry name" value="P-loop_NTPase"/>
</dbReference>
<keyword evidence="7" id="KW-0067">ATP-binding</keyword>
<dbReference type="InterPro" id="IPR013581">
    <property type="entry name" value="PDR_assoc"/>
</dbReference>
<dbReference type="Pfam" id="PF14510">
    <property type="entry name" value="ABC_trans_N"/>
    <property type="match status" value="1"/>
</dbReference>
<feature type="transmembrane region" description="Helical" evidence="10">
    <location>
        <begin position="565"/>
        <end position="588"/>
    </location>
</feature>
<dbReference type="PROSITE" id="PS50893">
    <property type="entry name" value="ABC_TRANSPORTER_2"/>
    <property type="match status" value="2"/>
</dbReference>
<dbReference type="InterPro" id="IPR034003">
    <property type="entry name" value="ABCG_PDR_2"/>
</dbReference>
<evidence type="ECO:0000256" key="1">
    <source>
        <dbReference type="ARBA" id="ARBA00004141"/>
    </source>
</evidence>
<evidence type="ECO:0000256" key="2">
    <source>
        <dbReference type="ARBA" id="ARBA00006012"/>
    </source>
</evidence>
<feature type="transmembrane region" description="Helical" evidence="10">
    <location>
        <begin position="648"/>
        <end position="666"/>
    </location>
</feature>
<organism evidence="12 13">
    <name type="scientific">Psophocarpus tetragonolobus</name>
    <name type="common">Winged bean</name>
    <name type="synonym">Dolichos tetragonolobus</name>
    <dbReference type="NCBI Taxonomy" id="3891"/>
    <lineage>
        <taxon>Eukaryota</taxon>
        <taxon>Viridiplantae</taxon>
        <taxon>Streptophyta</taxon>
        <taxon>Embryophyta</taxon>
        <taxon>Tracheophyta</taxon>
        <taxon>Spermatophyta</taxon>
        <taxon>Magnoliopsida</taxon>
        <taxon>eudicotyledons</taxon>
        <taxon>Gunneridae</taxon>
        <taxon>Pentapetalae</taxon>
        <taxon>rosids</taxon>
        <taxon>fabids</taxon>
        <taxon>Fabales</taxon>
        <taxon>Fabaceae</taxon>
        <taxon>Papilionoideae</taxon>
        <taxon>50 kb inversion clade</taxon>
        <taxon>NPAAA clade</taxon>
        <taxon>indigoferoid/millettioid clade</taxon>
        <taxon>Phaseoleae</taxon>
        <taxon>Psophocarpus</taxon>
    </lineage>
</organism>
<dbReference type="SMART" id="SM00382">
    <property type="entry name" value="AAA"/>
    <property type="match status" value="2"/>
</dbReference>
<comment type="subcellular location">
    <subcellularLocation>
        <location evidence="1">Membrane</location>
        <topology evidence="1">Multi-pass membrane protein</topology>
    </subcellularLocation>
</comment>
<evidence type="ECO:0000256" key="3">
    <source>
        <dbReference type="ARBA" id="ARBA00022448"/>
    </source>
</evidence>
<feature type="transmembrane region" description="Helical" evidence="10">
    <location>
        <begin position="758"/>
        <end position="785"/>
    </location>
</feature>
<dbReference type="Pfam" id="PF01061">
    <property type="entry name" value="ABC2_membrane"/>
    <property type="match status" value="2"/>
</dbReference>
<keyword evidence="9 10" id="KW-0472">Membrane</keyword>
<dbReference type="FunFam" id="3.40.50.300:FF:000179">
    <property type="entry name" value="ABC transporter G family member 34"/>
    <property type="match status" value="1"/>
</dbReference>
<proteinExistence type="inferred from homology"/>
<keyword evidence="8 10" id="KW-1133">Transmembrane helix</keyword>
<dbReference type="SUPFAM" id="SSF52540">
    <property type="entry name" value="P-loop containing nucleoside triphosphate hydrolases"/>
    <property type="match status" value="2"/>
</dbReference>
<dbReference type="GO" id="GO:0016887">
    <property type="term" value="F:ATP hydrolysis activity"/>
    <property type="evidence" value="ECO:0007669"/>
    <property type="project" value="InterPro"/>
</dbReference>
<evidence type="ECO:0000313" key="12">
    <source>
        <dbReference type="EMBL" id="KAK7396654.1"/>
    </source>
</evidence>
<evidence type="ECO:0000256" key="6">
    <source>
        <dbReference type="ARBA" id="ARBA00022741"/>
    </source>
</evidence>
<comment type="caution">
    <text evidence="12">The sequence shown here is derived from an EMBL/GenBank/DDBJ whole genome shotgun (WGS) entry which is preliminary data.</text>
</comment>
<dbReference type="AlphaFoldDB" id="A0AAN9SHD3"/>
<dbReference type="InterPro" id="IPR043926">
    <property type="entry name" value="ABCG_dom"/>
</dbReference>
<reference evidence="12 13" key="1">
    <citation type="submission" date="2024-01" db="EMBL/GenBank/DDBJ databases">
        <title>The genomes of 5 underutilized Papilionoideae crops provide insights into root nodulation and disease resistanc.</title>
        <authorList>
            <person name="Jiang F."/>
        </authorList>
    </citation>
    <scope>NUCLEOTIDE SEQUENCE [LARGE SCALE GENOMIC DNA]</scope>
    <source>
        <strain evidence="12">DUOXIRENSHENG_FW03</strain>
        <tissue evidence="12">Leaves</tissue>
    </source>
</reference>
<evidence type="ECO:0000256" key="5">
    <source>
        <dbReference type="ARBA" id="ARBA00022737"/>
    </source>
</evidence>
<feature type="transmembrane region" description="Helical" evidence="10">
    <location>
        <begin position="529"/>
        <end position="550"/>
    </location>
</feature>
<dbReference type="GO" id="GO:0005524">
    <property type="term" value="F:ATP binding"/>
    <property type="evidence" value="ECO:0007669"/>
    <property type="project" value="UniProtKB-KW"/>
</dbReference>
<comment type="similarity">
    <text evidence="2">Belongs to the ABC transporter superfamily. ABCG family. PDR (TC 3.A.1.205) subfamily.</text>
</comment>
<feature type="transmembrane region" description="Helical" evidence="10">
    <location>
        <begin position="1220"/>
        <end position="1240"/>
    </location>
</feature>
<dbReference type="InterPro" id="IPR003593">
    <property type="entry name" value="AAA+_ATPase"/>
</dbReference>
<dbReference type="GO" id="GO:0016020">
    <property type="term" value="C:membrane"/>
    <property type="evidence" value="ECO:0007669"/>
    <property type="project" value="UniProtKB-SubCell"/>
</dbReference>
<dbReference type="InterPro" id="IPR034001">
    <property type="entry name" value="ABCG_PDR_1"/>
</dbReference>
<keyword evidence="5" id="KW-0677">Repeat</keyword>